<organism evidence="2 3">
    <name type="scientific">Artemia franciscana</name>
    <name type="common">Brine shrimp</name>
    <name type="synonym">Artemia sanfranciscana</name>
    <dbReference type="NCBI Taxonomy" id="6661"/>
    <lineage>
        <taxon>Eukaryota</taxon>
        <taxon>Metazoa</taxon>
        <taxon>Ecdysozoa</taxon>
        <taxon>Arthropoda</taxon>
        <taxon>Crustacea</taxon>
        <taxon>Branchiopoda</taxon>
        <taxon>Anostraca</taxon>
        <taxon>Artemiidae</taxon>
        <taxon>Artemia</taxon>
    </lineage>
</organism>
<proteinExistence type="predicted"/>
<dbReference type="AlphaFoldDB" id="A0AA88L815"/>
<comment type="caution">
    <text evidence="2">The sequence shown here is derived from an EMBL/GenBank/DDBJ whole genome shotgun (WGS) entry which is preliminary data.</text>
</comment>
<reference evidence="2" key="1">
    <citation type="submission" date="2023-07" db="EMBL/GenBank/DDBJ databases">
        <title>Chromosome-level genome assembly of Artemia franciscana.</title>
        <authorList>
            <person name="Jo E."/>
        </authorList>
    </citation>
    <scope>NUCLEOTIDE SEQUENCE</scope>
    <source>
        <tissue evidence="2">Whole body</tissue>
    </source>
</reference>
<accession>A0AA88L815</accession>
<name>A0AA88L815_ARTSF</name>
<evidence type="ECO:0000313" key="2">
    <source>
        <dbReference type="EMBL" id="KAK2720402.1"/>
    </source>
</evidence>
<evidence type="ECO:0000313" key="3">
    <source>
        <dbReference type="Proteomes" id="UP001187531"/>
    </source>
</evidence>
<feature type="compositionally biased region" description="Acidic residues" evidence="1">
    <location>
        <begin position="53"/>
        <end position="70"/>
    </location>
</feature>
<sequence>MDEPDMITPQSPYVDIISALNEIDSDLSELSVLANLDDKEEDWTPPNERNQSDDAEMLSESVDQEDAEDA</sequence>
<dbReference type="Proteomes" id="UP001187531">
    <property type="component" value="Unassembled WGS sequence"/>
</dbReference>
<feature type="region of interest" description="Disordered" evidence="1">
    <location>
        <begin position="36"/>
        <end position="70"/>
    </location>
</feature>
<gene>
    <name evidence="2" type="ORF">QYM36_004325</name>
</gene>
<keyword evidence="3" id="KW-1185">Reference proteome</keyword>
<protein>
    <submittedName>
        <fullName evidence="2">Uncharacterized protein</fullName>
    </submittedName>
</protein>
<dbReference type="EMBL" id="JAVRJZ010000007">
    <property type="protein sequence ID" value="KAK2720402.1"/>
    <property type="molecule type" value="Genomic_DNA"/>
</dbReference>
<evidence type="ECO:0000256" key="1">
    <source>
        <dbReference type="SAM" id="MobiDB-lite"/>
    </source>
</evidence>